<dbReference type="Proteomes" id="UP001596163">
    <property type="component" value="Unassembled WGS sequence"/>
</dbReference>
<dbReference type="EMBL" id="JBHSKS010000005">
    <property type="protein sequence ID" value="MFC5191888.1"/>
    <property type="molecule type" value="Genomic_DNA"/>
</dbReference>
<reference evidence="2" key="1">
    <citation type="journal article" date="2019" name="Int. J. Syst. Evol. Microbiol.">
        <title>The Global Catalogue of Microorganisms (GCM) 10K type strain sequencing project: providing services to taxonomists for standard genome sequencing and annotation.</title>
        <authorList>
            <consortium name="The Broad Institute Genomics Platform"/>
            <consortium name="The Broad Institute Genome Sequencing Center for Infectious Disease"/>
            <person name="Wu L."/>
            <person name="Ma J."/>
        </authorList>
    </citation>
    <scope>NUCLEOTIDE SEQUENCE [LARGE SCALE GENOMIC DNA]</scope>
    <source>
        <strain evidence="2">CGMCC 1.7030</strain>
    </source>
</reference>
<protein>
    <submittedName>
        <fullName evidence="1">BREX protein BrxB domain-containing protein</fullName>
    </submittedName>
</protein>
<name>A0ABW0BVF7_9BACT</name>
<dbReference type="InterPro" id="IPR014858">
    <property type="entry name" value="BrxB"/>
</dbReference>
<evidence type="ECO:0000313" key="1">
    <source>
        <dbReference type="EMBL" id="MFC5191888.1"/>
    </source>
</evidence>
<keyword evidence="2" id="KW-1185">Reference proteome</keyword>
<dbReference type="Pfam" id="PF08747">
    <property type="entry name" value="BrxB"/>
    <property type="match status" value="1"/>
</dbReference>
<comment type="caution">
    <text evidence="1">The sequence shown here is derived from an EMBL/GenBank/DDBJ whole genome shotgun (WGS) entry which is preliminary data.</text>
</comment>
<organism evidence="1 2">
    <name type="scientific">Algoriphagus aquatilis</name>
    <dbReference type="NCBI Taxonomy" id="490186"/>
    <lineage>
        <taxon>Bacteria</taxon>
        <taxon>Pseudomonadati</taxon>
        <taxon>Bacteroidota</taxon>
        <taxon>Cytophagia</taxon>
        <taxon>Cytophagales</taxon>
        <taxon>Cyclobacteriaceae</taxon>
        <taxon>Algoriphagus</taxon>
    </lineage>
</organism>
<sequence>MNADKRYSDLLDYLVQPKAHDHSGDKTICYLTFSLDDIQSVKKRLNEGWLDLAKHRDLEPISLSLHEVLKSFFSQDDYRIEAGKDAVEDEYEMKDVYESLGENLKNQQVIENAILSKQEEVKQLKNGVLFITDVEAIHPFTRFGPVEQKIYNQIEVPMIIMYPGEVSGSALKFLGFYPEDGNYRSKHF</sequence>
<proteinExistence type="predicted"/>
<dbReference type="RefSeq" id="WP_377914355.1">
    <property type="nucleotide sequence ID" value="NZ_JBHSKS010000005.1"/>
</dbReference>
<gene>
    <name evidence="1" type="ORF">ACFPIK_08920</name>
</gene>
<evidence type="ECO:0000313" key="2">
    <source>
        <dbReference type="Proteomes" id="UP001596163"/>
    </source>
</evidence>
<accession>A0ABW0BVF7</accession>